<evidence type="ECO:0000256" key="4">
    <source>
        <dbReference type="ARBA" id="ARBA00022989"/>
    </source>
</evidence>
<evidence type="ECO:0000256" key="5">
    <source>
        <dbReference type="ARBA" id="ARBA00023136"/>
    </source>
</evidence>
<evidence type="ECO:0000313" key="8">
    <source>
        <dbReference type="Proteomes" id="UP001324533"/>
    </source>
</evidence>
<dbReference type="EMBL" id="CP139779">
    <property type="protein sequence ID" value="WQB69222.1"/>
    <property type="molecule type" value="Genomic_DNA"/>
</dbReference>
<evidence type="ECO:0000256" key="1">
    <source>
        <dbReference type="ARBA" id="ARBA00004651"/>
    </source>
</evidence>
<evidence type="ECO:0000256" key="6">
    <source>
        <dbReference type="SAM" id="Phobius"/>
    </source>
</evidence>
<dbReference type="InterPro" id="IPR017039">
    <property type="entry name" value="Virul_fac_BrkB"/>
</dbReference>
<name>A0ABZ0V6K0_9MICO</name>
<evidence type="ECO:0000256" key="2">
    <source>
        <dbReference type="ARBA" id="ARBA00022475"/>
    </source>
</evidence>
<dbReference type="PANTHER" id="PTHR30213">
    <property type="entry name" value="INNER MEMBRANE PROTEIN YHJD"/>
    <property type="match status" value="1"/>
</dbReference>
<evidence type="ECO:0000256" key="3">
    <source>
        <dbReference type="ARBA" id="ARBA00022692"/>
    </source>
</evidence>
<proteinExistence type="predicted"/>
<gene>
    <name evidence="7" type="ORF">T9R20_10935</name>
</gene>
<dbReference type="Proteomes" id="UP001324533">
    <property type="component" value="Chromosome"/>
</dbReference>
<keyword evidence="8" id="KW-1185">Reference proteome</keyword>
<dbReference type="PANTHER" id="PTHR30213:SF1">
    <property type="entry name" value="INNER MEMBRANE PROTEIN YHJD"/>
    <property type="match status" value="1"/>
</dbReference>
<keyword evidence="4 6" id="KW-1133">Transmembrane helix</keyword>
<reference evidence="7 8" key="1">
    <citation type="submission" date="2023-06" db="EMBL/GenBank/DDBJ databases">
        <title>Rock-solubilizing bacteria, Microbacterium invictum, promotes re-establishment of vegetation in rocky wasteland by accelerating rock bio-weathering and reshaping soil bacterial community.</title>
        <authorList>
            <person name="Liu C."/>
        </authorList>
    </citation>
    <scope>NUCLEOTIDE SEQUENCE [LARGE SCALE GENOMIC DNA]</scope>
    <source>
        <strain evidence="7 8">X-18</strain>
    </source>
</reference>
<feature type="transmembrane region" description="Helical" evidence="6">
    <location>
        <begin position="221"/>
        <end position="244"/>
    </location>
</feature>
<comment type="subcellular location">
    <subcellularLocation>
        <location evidence="1">Cell membrane</location>
        <topology evidence="1">Multi-pass membrane protein</topology>
    </subcellularLocation>
</comment>
<accession>A0ABZ0V6K0</accession>
<feature type="transmembrane region" description="Helical" evidence="6">
    <location>
        <begin position="256"/>
        <end position="281"/>
    </location>
</feature>
<feature type="transmembrane region" description="Helical" evidence="6">
    <location>
        <begin position="41"/>
        <end position="61"/>
    </location>
</feature>
<protein>
    <submittedName>
        <fullName evidence="7">YhjD/YihY/BrkB family envelope integrity protein</fullName>
    </submittedName>
</protein>
<keyword evidence="3 6" id="KW-0812">Transmembrane</keyword>
<feature type="transmembrane region" description="Helical" evidence="6">
    <location>
        <begin position="187"/>
        <end position="209"/>
    </location>
</feature>
<keyword evidence="5 6" id="KW-0472">Membrane</keyword>
<keyword evidence="2" id="KW-1003">Cell membrane</keyword>
<sequence>MPNLIERAIARALTLKPVRALLLYTERQGPMLADSVTYRTLFSLFAGVLLGFSIASIWLAGNPVAWQALIDAVDSVVPGLVGEGGLIDLDDIQAPAGLTVAGVIASIGLIGAAIGAIGSLRTAIRRLANELTDDAFWLWVLLRNLLLAIGIGAALGASAAATVIGGAGISLVGGWLGLSDDSLLLQIATRTTTIVVVFLLDAAVVAVAFRALSGTKPSRRSLLSGSLLGAAGLTVLQQLSSLFIGGAGSNPLLATFASLIALLLWLNLSTQVILLASAYIVTGIEEERDRVSARYGAATFFQRRVKRAELSVQAAADELEAARAAEAGERKLKADAAAKAKRAGEAKTDAGAPRDDG</sequence>
<evidence type="ECO:0000313" key="7">
    <source>
        <dbReference type="EMBL" id="WQB69222.1"/>
    </source>
</evidence>
<organism evidence="7 8">
    <name type="scientific">Microbacterium invictum</name>
    <dbReference type="NCBI Taxonomy" id="515415"/>
    <lineage>
        <taxon>Bacteria</taxon>
        <taxon>Bacillati</taxon>
        <taxon>Actinomycetota</taxon>
        <taxon>Actinomycetes</taxon>
        <taxon>Micrococcales</taxon>
        <taxon>Microbacteriaceae</taxon>
        <taxon>Microbacterium</taxon>
    </lineage>
</organism>
<dbReference type="RefSeq" id="WP_322409342.1">
    <property type="nucleotide sequence ID" value="NZ_CP139779.1"/>
</dbReference>
<feature type="transmembrane region" description="Helical" evidence="6">
    <location>
        <begin position="145"/>
        <end position="175"/>
    </location>
</feature>
<dbReference type="Pfam" id="PF03631">
    <property type="entry name" value="Virul_fac_BrkB"/>
    <property type="match status" value="1"/>
</dbReference>
<feature type="transmembrane region" description="Helical" evidence="6">
    <location>
        <begin position="98"/>
        <end position="124"/>
    </location>
</feature>